<reference evidence="3" key="3">
    <citation type="submission" date="2021-06" db="EMBL/GenBank/DDBJ databases">
        <title>Genomic Description and Analysis of Intracellular Bacteria, Candidatus Berkiella cookevillensis and Candidatus Berkiella aquae.</title>
        <authorList>
            <person name="Kidane D.T."/>
            <person name="Mehari Y.T."/>
            <person name="Rice F.C."/>
            <person name="Arivett B.A."/>
            <person name="Farone A.L."/>
            <person name="Berk S.G."/>
            <person name="Farone M.B."/>
        </authorList>
    </citation>
    <scope>NUCLEOTIDE SEQUENCE</scope>
    <source>
        <strain evidence="3">HT99</strain>
    </source>
</reference>
<evidence type="ECO:0000313" key="2">
    <source>
        <dbReference type="EMBL" id="KRG21540.1"/>
    </source>
</evidence>
<dbReference type="RefSeq" id="WP_075065922.1">
    <property type="nucleotide sequence ID" value="NZ_LKAJ02000001.1"/>
</dbReference>
<protein>
    <submittedName>
        <fullName evidence="3">KAP family NTPase</fullName>
    </submittedName>
    <submittedName>
        <fullName evidence="2">KAP family P-loop domain protein</fullName>
    </submittedName>
</protein>
<keyword evidence="4" id="KW-1185">Reference proteome</keyword>
<feature type="domain" description="KAP NTPase" evidence="1">
    <location>
        <begin position="14"/>
        <end position="256"/>
    </location>
</feature>
<evidence type="ECO:0000313" key="3">
    <source>
        <dbReference type="EMBL" id="MCS5711470.1"/>
    </source>
</evidence>
<organism evidence="2">
    <name type="scientific">Candidatus Berkiella aquae</name>
    <dbReference type="NCBI Taxonomy" id="295108"/>
    <lineage>
        <taxon>Bacteria</taxon>
        <taxon>Pseudomonadati</taxon>
        <taxon>Pseudomonadota</taxon>
        <taxon>Gammaproteobacteria</taxon>
        <taxon>Candidatus Berkiellales</taxon>
        <taxon>Candidatus Berkiellaceae</taxon>
        <taxon>Candidatus Berkiella</taxon>
    </lineage>
</organism>
<reference evidence="3" key="2">
    <citation type="journal article" date="2016" name="Genome Announc.">
        <title>Draft Genome Sequences of Two Novel Amoeba-Resistant Intranuclear Bacteria, 'Candidatus Berkiella cookevillensis' and 'Candidatus Berkiella aquae'.</title>
        <authorList>
            <person name="Mehari Y.T."/>
            <person name="Arivett B.A."/>
            <person name="Farone A.L."/>
            <person name="Gunderson J.H."/>
            <person name="Farone M.B."/>
        </authorList>
    </citation>
    <scope>NUCLEOTIDE SEQUENCE</scope>
    <source>
        <strain evidence="3">HT99</strain>
    </source>
</reference>
<proteinExistence type="predicted"/>
<accession>A0A0Q9YX48</accession>
<gene>
    <name evidence="3" type="ORF">HT99x_008485</name>
    <name evidence="2" type="ORF">HT99x_01293</name>
</gene>
<reference evidence="2" key="1">
    <citation type="submission" date="2015-09" db="EMBL/GenBank/DDBJ databases">
        <title>Draft Genome Sequences of Two Novel Amoeba-resistant Intranuclear Bacteria, Candidatus Berkiella cookevillensis and Candidatus Berkiella aquae.</title>
        <authorList>
            <person name="Mehari Y.T."/>
            <person name="Arivett B.A."/>
            <person name="Farone A.L."/>
            <person name="Gunderson J.H."/>
            <person name="Farone M.B."/>
        </authorList>
    </citation>
    <scope>NUCLEOTIDE SEQUENCE [LARGE SCALE GENOMIC DNA]</scope>
    <source>
        <strain evidence="2">HT99</strain>
    </source>
</reference>
<dbReference type="SUPFAM" id="SSF52540">
    <property type="entry name" value="P-loop containing nucleoside triphosphate hydrolases"/>
    <property type="match status" value="1"/>
</dbReference>
<comment type="caution">
    <text evidence="2">The sequence shown here is derived from an EMBL/GenBank/DDBJ whole genome shotgun (WGS) entry which is preliminary data.</text>
</comment>
<dbReference type="EMBL" id="LKAJ02000001">
    <property type="protein sequence ID" value="MCS5711470.1"/>
    <property type="molecule type" value="Genomic_DNA"/>
</dbReference>
<dbReference type="Pfam" id="PF07693">
    <property type="entry name" value="KAP_NTPase"/>
    <property type="match status" value="1"/>
</dbReference>
<dbReference type="InterPro" id="IPR011646">
    <property type="entry name" value="KAP_P-loop"/>
</dbReference>
<name>A0A0Q9YX48_9GAMM</name>
<dbReference type="Proteomes" id="UP000051497">
    <property type="component" value="Unassembled WGS sequence"/>
</dbReference>
<evidence type="ECO:0000259" key="1">
    <source>
        <dbReference type="Pfam" id="PF07693"/>
    </source>
</evidence>
<dbReference type="AlphaFoldDB" id="A0A0Q9YX48"/>
<dbReference type="InterPro" id="IPR027417">
    <property type="entry name" value="P-loop_NTPase"/>
</dbReference>
<dbReference type="STRING" id="295108.HT99x_01293"/>
<evidence type="ECO:0000313" key="4">
    <source>
        <dbReference type="Proteomes" id="UP000051497"/>
    </source>
</evidence>
<dbReference type="EMBL" id="LKAJ01000004">
    <property type="protein sequence ID" value="KRG21540.1"/>
    <property type="molecule type" value="Genomic_DNA"/>
</dbReference>
<dbReference type="Gene3D" id="3.40.50.300">
    <property type="entry name" value="P-loop containing nucleotide triphosphate hydrolases"/>
    <property type="match status" value="1"/>
</dbReference>
<dbReference type="OrthoDB" id="88903at2"/>
<sequence>MHKKTFSNYDKLDRKKIADRLTKIIIPEIDLLSDSYVLSLNGNYGAGKTTFIEMWQNDIKDFHHTITINAWETDFAEDPLLPIIEALSKIVDDQTQSALYDAAFLATSIGSQFLQKTLNFDFDKAANDLQETKDKKSGKLIIENFTRKKRALANLKDSLDKFIAGSNKKLFVFIDELDRTRPDYAIRFLETIKHFFSIKGVIFVLAINKLQLFNSMRQMYGSDLDAPGYFKRFITNEVNIPVTEKNDIELFVSSLLSTLPEIKINASNHIPFISYIFHTFNLSLREIEYCLRGFQQITKGNRTEQGYLNLAIFLLCMSIKEPEFYNGLKTNSFETIGFIKELEGLFRKNKFDPLPKIISIVVLGSINKNNFHKLMSLFNDEGIRRRTERSSEKTFKDYTFEHIGNNLDAKIYGPSFPYAAPCPIIRIIEKIEYWKDISDE</sequence>